<reference evidence="1 2" key="1">
    <citation type="journal article" date="2012" name="Science">
        <title>The Paleozoic origin of enzymatic lignin decomposition reconstructed from 31 fungal genomes.</title>
        <authorList>
            <person name="Floudas D."/>
            <person name="Binder M."/>
            <person name="Riley R."/>
            <person name="Barry K."/>
            <person name="Blanchette R.A."/>
            <person name="Henrissat B."/>
            <person name="Martinez A.T."/>
            <person name="Otillar R."/>
            <person name="Spatafora J.W."/>
            <person name="Yadav J.S."/>
            <person name="Aerts A."/>
            <person name="Benoit I."/>
            <person name="Boyd A."/>
            <person name="Carlson A."/>
            <person name="Copeland A."/>
            <person name="Coutinho P.M."/>
            <person name="de Vries R.P."/>
            <person name="Ferreira P."/>
            <person name="Findley K."/>
            <person name="Foster B."/>
            <person name="Gaskell J."/>
            <person name="Glotzer D."/>
            <person name="Gorecki P."/>
            <person name="Heitman J."/>
            <person name="Hesse C."/>
            <person name="Hori C."/>
            <person name="Igarashi K."/>
            <person name="Jurgens J.A."/>
            <person name="Kallen N."/>
            <person name="Kersten P."/>
            <person name="Kohler A."/>
            <person name="Kuees U."/>
            <person name="Kumar T.K.A."/>
            <person name="Kuo A."/>
            <person name="LaButti K."/>
            <person name="Larrondo L.F."/>
            <person name="Lindquist E."/>
            <person name="Ling A."/>
            <person name="Lombard V."/>
            <person name="Lucas S."/>
            <person name="Lundell T."/>
            <person name="Martin R."/>
            <person name="McLaughlin D.J."/>
            <person name="Morgenstern I."/>
            <person name="Morin E."/>
            <person name="Murat C."/>
            <person name="Nagy L.G."/>
            <person name="Nolan M."/>
            <person name="Ohm R.A."/>
            <person name="Patyshakuliyeva A."/>
            <person name="Rokas A."/>
            <person name="Ruiz-Duenas F.J."/>
            <person name="Sabat G."/>
            <person name="Salamov A."/>
            <person name="Samejima M."/>
            <person name="Schmutz J."/>
            <person name="Slot J.C."/>
            <person name="St John F."/>
            <person name="Stenlid J."/>
            <person name="Sun H."/>
            <person name="Sun S."/>
            <person name="Syed K."/>
            <person name="Tsang A."/>
            <person name="Wiebenga A."/>
            <person name="Young D."/>
            <person name="Pisabarro A."/>
            <person name="Eastwood D.C."/>
            <person name="Martin F."/>
            <person name="Cullen D."/>
            <person name="Grigoriev I.V."/>
            <person name="Hibbett D.S."/>
        </authorList>
    </citation>
    <scope>NUCLEOTIDE SEQUENCE [LARGE SCALE GENOMIC DNA]</scope>
    <source>
        <strain evidence="1 2">ATCC 11539</strain>
    </source>
</reference>
<accession>S7QIH7</accession>
<dbReference type="OrthoDB" id="4349954at2759"/>
<keyword evidence="2" id="KW-1185">Reference proteome</keyword>
<gene>
    <name evidence="1" type="ORF">GLOTRDRAFT_109524</name>
</gene>
<dbReference type="EMBL" id="KB469297">
    <property type="protein sequence ID" value="EPQ59048.1"/>
    <property type="molecule type" value="Genomic_DNA"/>
</dbReference>
<dbReference type="KEGG" id="gtr:GLOTRDRAFT_109524"/>
<dbReference type="GeneID" id="19299055"/>
<dbReference type="Proteomes" id="UP000030669">
    <property type="component" value="Unassembled WGS sequence"/>
</dbReference>
<name>S7QIH7_GLOTA</name>
<dbReference type="HOGENOM" id="CLU_2391894_0_0_1"/>
<sequence>MEVEYDVAQLYAPTELPERLISVLRDGGVTLLDNEALAPLASHPSSASATLCKSFLFPRAEWLPDPSDDGVVVALILQNSSKDVRDFHLTIVSI</sequence>
<dbReference type="AlphaFoldDB" id="S7QIH7"/>
<proteinExistence type="predicted"/>
<dbReference type="RefSeq" id="XP_007862138.1">
    <property type="nucleotide sequence ID" value="XM_007863947.1"/>
</dbReference>
<protein>
    <submittedName>
        <fullName evidence="1">Uncharacterized protein</fullName>
    </submittedName>
</protein>
<evidence type="ECO:0000313" key="2">
    <source>
        <dbReference type="Proteomes" id="UP000030669"/>
    </source>
</evidence>
<evidence type="ECO:0000313" key="1">
    <source>
        <dbReference type="EMBL" id="EPQ59048.1"/>
    </source>
</evidence>
<organism evidence="1 2">
    <name type="scientific">Gloeophyllum trabeum (strain ATCC 11539 / FP-39264 / Madison 617)</name>
    <name type="common">Brown rot fungus</name>
    <dbReference type="NCBI Taxonomy" id="670483"/>
    <lineage>
        <taxon>Eukaryota</taxon>
        <taxon>Fungi</taxon>
        <taxon>Dikarya</taxon>
        <taxon>Basidiomycota</taxon>
        <taxon>Agaricomycotina</taxon>
        <taxon>Agaricomycetes</taxon>
        <taxon>Gloeophyllales</taxon>
        <taxon>Gloeophyllaceae</taxon>
        <taxon>Gloeophyllum</taxon>
    </lineage>
</organism>
<feature type="non-terminal residue" evidence="1">
    <location>
        <position position="94"/>
    </location>
</feature>